<dbReference type="Pfam" id="PF02210">
    <property type="entry name" value="Laminin_G_2"/>
    <property type="match status" value="1"/>
</dbReference>
<dbReference type="InterPro" id="IPR035914">
    <property type="entry name" value="Sperma_CUB_dom_sf"/>
</dbReference>
<dbReference type="SMART" id="SM00282">
    <property type="entry name" value="LamG"/>
    <property type="match status" value="1"/>
</dbReference>
<dbReference type="InterPro" id="IPR001791">
    <property type="entry name" value="Laminin_G"/>
</dbReference>
<dbReference type="SUPFAM" id="SSF49854">
    <property type="entry name" value="Spermadhesin, CUB domain"/>
    <property type="match status" value="2"/>
</dbReference>
<feature type="disulfide bond" evidence="2">
    <location>
        <begin position="224"/>
        <end position="241"/>
    </location>
</feature>
<evidence type="ECO:0000256" key="3">
    <source>
        <dbReference type="PROSITE-ProRule" id="PRU00122"/>
    </source>
</evidence>
<evidence type="ECO:0000256" key="2">
    <source>
        <dbReference type="PROSITE-ProRule" id="PRU00059"/>
    </source>
</evidence>
<dbReference type="KEGG" id="aten:116292961"/>
<comment type="caution">
    <text evidence="3">Lacks conserved residue(s) required for the propagation of feature annotation.</text>
</comment>
<evidence type="ECO:0000259" key="5">
    <source>
        <dbReference type="PROSITE" id="PS01180"/>
    </source>
</evidence>
<dbReference type="GO" id="GO:0005615">
    <property type="term" value="C:extracellular space"/>
    <property type="evidence" value="ECO:0007669"/>
    <property type="project" value="TreeGrafter"/>
</dbReference>
<dbReference type="Pfam" id="PF00431">
    <property type="entry name" value="CUB"/>
    <property type="match status" value="2"/>
</dbReference>
<dbReference type="Gene3D" id="2.60.120.200">
    <property type="match status" value="1"/>
</dbReference>
<keyword evidence="7" id="KW-1185">Reference proteome</keyword>
<organism evidence="7 9">
    <name type="scientific">Actinia tenebrosa</name>
    <name type="common">Australian red waratah sea anemone</name>
    <dbReference type="NCBI Taxonomy" id="6105"/>
    <lineage>
        <taxon>Eukaryota</taxon>
        <taxon>Metazoa</taxon>
        <taxon>Cnidaria</taxon>
        <taxon>Anthozoa</taxon>
        <taxon>Hexacorallia</taxon>
        <taxon>Actiniaria</taxon>
        <taxon>Actiniidae</taxon>
        <taxon>Actinia</taxon>
    </lineage>
</organism>
<evidence type="ECO:0000256" key="1">
    <source>
        <dbReference type="ARBA" id="ARBA00023157"/>
    </source>
</evidence>
<name>A0A6P8HU92_ACTTE</name>
<dbReference type="AlphaFoldDB" id="A0A6P8HU92"/>
<dbReference type="GO" id="GO:0004252">
    <property type="term" value="F:serine-type endopeptidase activity"/>
    <property type="evidence" value="ECO:0007669"/>
    <property type="project" value="TreeGrafter"/>
</dbReference>
<dbReference type="GeneID" id="116292961"/>
<dbReference type="PANTHER" id="PTHR24255">
    <property type="entry name" value="COMPLEMENT COMPONENT 1, S SUBCOMPONENT-RELATED"/>
    <property type="match status" value="1"/>
</dbReference>
<evidence type="ECO:0000256" key="4">
    <source>
        <dbReference type="SAM" id="SignalP"/>
    </source>
</evidence>
<keyword evidence="1 2" id="KW-1015">Disulfide bond</keyword>
<dbReference type="SUPFAM" id="SSF49899">
    <property type="entry name" value="Concanavalin A-like lectins/glucanases"/>
    <property type="match status" value="1"/>
</dbReference>
<feature type="domain" description="CUB" evidence="5">
    <location>
        <begin position="27"/>
        <end position="159"/>
    </location>
</feature>
<protein>
    <submittedName>
        <fullName evidence="8 9">Uncharacterized protein LOC116292961</fullName>
    </submittedName>
</protein>
<feature type="domain" description="Laminin G" evidence="6">
    <location>
        <begin position="286"/>
        <end position="463"/>
    </location>
</feature>
<evidence type="ECO:0000259" key="6">
    <source>
        <dbReference type="PROSITE" id="PS50025"/>
    </source>
</evidence>
<dbReference type="Gene3D" id="2.60.120.290">
    <property type="entry name" value="Spermadhesin, CUB domain"/>
    <property type="match status" value="2"/>
</dbReference>
<dbReference type="InterPro" id="IPR000859">
    <property type="entry name" value="CUB_dom"/>
</dbReference>
<proteinExistence type="predicted"/>
<dbReference type="InterPro" id="IPR013320">
    <property type="entry name" value="ConA-like_dom_sf"/>
</dbReference>
<sequence length="463" mass="52606">MKHLPVFLTTFAYILLLPKEIDGMTACPSRTISVPPDDLEVTSEGYADGDEYALGSNCTLTITTDPGKVFKVTLNDLEIQPDPDALYEKFPVKLFKCKDNMVVIDFGSEKFERCGRLYQDEPETFVSTGNTMSIHFLTQKEKSFNRRHIRGFSLSYETQVAQVDGESICPGRHIKKKRSGTLFSPGFSSNYGNDQDCQVVIPIPDNFQMNVWFSDFSLQNSPTCQNDWLTIKDEHGGQRMCAGGVNRLPPFKELKASLAKFHFRSDSSVDRKGFRLHYNMTRLRDGHCMCTLGKSFICMMNFNKKVRRLWHRIKFSIKTTQLNGLIMFSKGTLRDYMYLGIRDGTIFYRSDLGTGSSLVVANDAKVNDDVWHKVEIRRRKRSLSITVDDGRAEDTSKTRGNFNKIDLPESVGFFLGTPPELNILPNFVGCIQDFTVDGREPLSNAYVSKPEYPSYGMEYMSVC</sequence>
<feature type="signal peptide" evidence="4">
    <location>
        <begin position="1"/>
        <end position="23"/>
    </location>
</feature>
<dbReference type="OrthoDB" id="6116165at2759"/>
<evidence type="ECO:0000313" key="9">
    <source>
        <dbReference type="RefSeq" id="XP_031556192.1"/>
    </source>
</evidence>
<dbReference type="CDD" id="cd00041">
    <property type="entry name" value="CUB"/>
    <property type="match status" value="2"/>
</dbReference>
<dbReference type="RefSeq" id="XP_031556192.1">
    <property type="nucleotide sequence ID" value="XM_031700332.1"/>
</dbReference>
<gene>
    <name evidence="8 9" type="primary">LOC116292961</name>
</gene>
<feature type="domain" description="CUB" evidence="5">
    <location>
        <begin position="169"/>
        <end position="281"/>
    </location>
</feature>
<accession>A0A6P8HU92</accession>
<dbReference type="PANTHER" id="PTHR24255:SF31">
    <property type="entry name" value="CUBILIN-LIKE PROTEIN"/>
    <property type="match status" value="1"/>
</dbReference>
<dbReference type="Proteomes" id="UP000515163">
    <property type="component" value="Unplaced"/>
</dbReference>
<feature type="disulfide bond" evidence="2">
    <location>
        <begin position="97"/>
        <end position="114"/>
    </location>
</feature>
<dbReference type="PROSITE" id="PS50025">
    <property type="entry name" value="LAM_G_DOMAIN"/>
    <property type="match status" value="1"/>
</dbReference>
<evidence type="ECO:0000313" key="8">
    <source>
        <dbReference type="RefSeq" id="XP_031556183.1"/>
    </source>
</evidence>
<dbReference type="CDD" id="cd00110">
    <property type="entry name" value="LamG"/>
    <property type="match status" value="1"/>
</dbReference>
<dbReference type="RefSeq" id="XP_031556183.1">
    <property type="nucleotide sequence ID" value="XM_031700323.1"/>
</dbReference>
<reference evidence="8 9" key="1">
    <citation type="submission" date="2025-04" db="UniProtKB">
        <authorList>
            <consortium name="RefSeq"/>
        </authorList>
    </citation>
    <scope>IDENTIFICATION</scope>
    <source>
        <tissue evidence="8 9">Tentacle</tissue>
    </source>
</reference>
<dbReference type="SMART" id="SM00042">
    <property type="entry name" value="CUB"/>
    <property type="match status" value="2"/>
</dbReference>
<keyword evidence="4" id="KW-0732">Signal</keyword>
<feature type="chain" id="PRO_5044653092" evidence="4">
    <location>
        <begin position="24"/>
        <end position="463"/>
    </location>
</feature>
<dbReference type="PROSITE" id="PS01180">
    <property type="entry name" value="CUB"/>
    <property type="match status" value="2"/>
</dbReference>
<evidence type="ECO:0000313" key="7">
    <source>
        <dbReference type="Proteomes" id="UP000515163"/>
    </source>
</evidence>